<evidence type="ECO:0000256" key="6">
    <source>
        <dbReference type="SAM" id="MobiDB-lite"/>
    </source>
</evidence>
<keyword evidence="3" id="KW-0285">Flavoprotein</keyword>
<name>A0ABP6NQX3_9ACTN</name>
<dbReference type="InterPro" id="IPR036188">
    <property type="entry name" value="FAD/NAD-bd_sf"/>
</dbReference>
<comment type="cofactor">
    <cofactor evidence="1">
        <name>FAD</name>
        <dbReference type="ChEBI" id="CHEBI:57692"/>
    </cofactor>
</comment>
<evidence type="ECO:0000313" key="8">
    <source>
        <dbReference type="Proteomes" id="UP001500893"/>
    </source>
</evidence>
<proteinExistence type="inferred from homology"/>
<reference evidence="8" key="1">
    <citation type="journal article" date="2019" name="Int. J. Syst. Evol. Microbiol.">
        <title>The Global Catalogue of Microorganisms (GCM) 10K type strain sequencing project: providing services to taxonomists for standard genome sequencing and annotation.</title>
        <authorList>
            <consortium name="The Broad Institute Genomics Platform"/>
            <consortium name="The Broad Institute Genome Sequencing Center for Infectious Disease"/>
            <person name="Wu L."/>
            <person name="Ma J."/>
        </authorList>
    </citation>
    <scope>NUCLEOTIDE SEQUENCE [LARGE SCALE GENOMIC DNA]</scope>
    <source>
        <strain evidence="8">JCM 11574</strain>
    </source>
</reference>
<feature type="region of interest" description="Disordered" evidence="6">
    <location>
        <begin position="1"/>
        <end position="22"/>
    </location>
</feature>
<evidence type="ECO:0000256" key="3">
    <source>
        <dbReference type="ARBA" id="ARBA00022630"/>
    </source>
</evidence>
<keyword evidence="4" id="KW-0274">FAD</keyword>
<evidence type="ECO:0000256" key="4">
    <source>
        <dbReference type="ARBA" id="ARBA00022827"/>
    </source>
</evidence>
<dbReference type="RefSeq" id="WP_345055561.1">
    <property type="nucleotide sequence ID" value="NZ_BAAAVM010000078.1"/>
</dbReference>
<sequence length="507" mass="53713">MSGNPPSHHDPAASRVAGPGPWGPLPGHARTVIVGGGLAGVELAAALAGHGAEDVLLLEAGPGEELSHIHMTHPRGPATEVVFAPDRDPHFHRPWLSDAPPHYTGISGLRCRLGGRSLYWHGVILPLEDWALRPPAWPAEVVADLTTTAAGGPSWYDRVTADLTAWSGGVLWDPAQPARTPFGGREFHPLPRACRHLPGTDRWEAYTALAAWRGPGGRPTPPPGVRVRCDTEVLAVDVRDGRARGVRVRAADGTVATVAADTVVLCAGTVESTRLAAQALTEAGALRAPRLGGLADHIVQGFVVRLPAGRLPAPGSYHLPADPVLRSYLRMDVYDEGHGEALLDVRVTGEQLPNEDSVVECRPSAGQPWRAHVRTELLPEDHKMIGGQRDLLRDFWAAAARELGLPATALEFAGFGDADRDNTRVLPDHTRGQSTGRPETWASLLGTEDHEGGSLPLGRLLDARQAFPALPGLYAAGPAVFPRLGAANPSLTTIALSRRLASLLAAG</sequence>
<organism evidence="7 8">
    <name type="scientific">Streptomyces rameus</name>
    <dbReference type="NCBI Taxonomy" id="68261"/>
    <lineage>
        <taxon>Bacteria</taxon>
        <taxon>Bacillati</taxon>
        <taxon>Actinomycetota</taxon>
        <taxon>Actinomycetes</taxon>
        <taxon>Kitasatosporales</taxon>
        <taxon>Streptomycetaceae</taxon>
        <taxon>Streptomyces</taxon>
    </lineage>
</organism>
<gene>
    <name evidence="7" type="ORF">GCM10010521_48110</name>
</gene>
<keyword evidence="5" id="KW-0560">Oxidoreductase</keyword>
<dbReference type="PANTHER" id="PTHR42784">
    <property type="entry name" value="PYRANOSE 2-OXIDASE"/>
    <property type="match status" value="1"/>
</dbReference>
<keyword evidence="8" id="KW-1185">Reference proteome</keyword>
<evidence type="ECO:0000313" key="7">
    <source>
        <dbReference type="EMBL" id="GAA3154658.1"/>
    </source>
</evidence>
<dbReference type="Gene3D" id="3.50.50.60">
    <property type="entry name" value="FAD/NAD(P)-binding domain"/>
    <property type="match status" value="2"/>
</dbReference>
<protein>
    <submittedName>
        <fullName evidence="7">Oxidoreductase</fullName>
    </submittedName>
</protein>
<dbReference type="EMBL" id="BAAAVM010000078">
    <property type="protein sequence ID" value="GAA3154658.1"/>
    <property type="molecule type" value="Genomic_DNA"/>
</dbReference>
<accession>A0ABP6NQX3</accession>
<evidence type="ECO:0000256" key="1">
    <source>
        <dbReference type="ARBA" id="ARBA00001974"/>
    </source>
</evidence>
<comment type="similarity">
    <text evidence="2">Belongs to the GMC oxidoreductase family.</text>
</comment>
<dbReference type="SUPFAM" id="SSF51905">
    <property type="entry name" value="FAD/NAD(P)-binding domain"/>
    <property type="match status" value="1"/>
</dbReference>
<comment type="caution">
    <text evidence="7">The sequence shown here is derived from an EMBL/GenBank/DDBJ whole genome shotgun (WGS) entry which is preliminary data.</text>
</comment>
<dbReference type="Proteomes" id="UP001500893">
    <property type="component" value="Unassembled WGS sequence"/>
</dbReference>
<dbReference type="InterPro" id="IPR051473">
    <property type="entry name" value="P2Ox-like"/>
</dbReference>
<evidence type="ECO:0000256" key="5">
    <source>
        <dbReference type="ARBA" id="ARBA00023002"/>
    </source>
</evidence>
<evidence type="ECO:0000256" key="2">
    <source>
        <dbReference type="ARBA" id="ARBA00010790"/>
    </source>
</evidence>
<dbReference type="PANTHER" id="PTHR42784:SF1">
    <property type="entry name" value="PYRANOSE 2-OXIDASE"/>
    <property type="match status" value="1"/>
</dbReference>